<dbReference type="AlphaFoldDB" id="A0A1I8AU97"/>
<sequence>MDNGGFILCQSVSKEQLERLVLKCEMSNKEVALHLSPAYETEITNVFDFYRHYSKVKIEDKPTGRTVTAVREGAKHTLRVWPLGNWFGWKWTKTQFP</sequence>
<evidence type="ECO:0000313" key="2">
    <source>
        <dbReference type="WBParaSite" id="L893_g9133.t1"/>
    </source>
</evidence>
<proteinExistence type="predicted"/>
<evidence type="ECO:0000313" key="1">
    <source>
        <dbReference type="Proteomes" id="UP000095287"/>
    </source>
</evidence>
<accession>A0A1I8AU97</accession>
<reference evidence="2" key="1">
    <citation type="submission" date="2016-11" db="UniProtKB">
        <authorList>
            <consortium name="WormBaseParasite"/>
        </authorList>
    </citation>
    <scope>IDENTIFICATION</scope>
</reference>
<dbReference type="Proteomes" id="UP000095287">
    <property type="component" value="Unplaced"/>
</dbReference>
<organism evidence="1 2">
    <name type="scientific">Steinernema glaseri</name>
    <dbReference type="NCBI Taxonomy" id="37863"/>
    <lineage>
        <taxon>Eukaryota</taxon>
        <taxon>Metazoa</taxon>
        <taxon>Ecdysozoa</taxon>
        <taxon>Nematoda</taxon>
        <taxon>Chromadorea</taxon>
        <taxon>Rhabditida</taxon>
        <taxon>Tylenchina</taxon>
        <taxon>Panagrolaimomorpha</taxon>
        <taxon>Strongyloidoidea</taxon>
        <taxon>Steinernematidae</taxon>
        <taxon>Steinernema</taxon>
    </lineage>
</organism>
<name>A0A1I8AU97_9BILA</name>
<protein>
    <submittedName>
        <fullName evidence="2">Uncharacterized protein</fullName>
    </submittedName>
</protein>
<dbReference type="WBParaSite" id="L893_g9133.t1">
    <property type="protein sequence ID" value="L893_g9133.t1"/>
    <property type="gene ID" value="L893_g9133"/>
</dbReference>
<keyword evidence="1" id="KW-1185">Reference proteome</keyword>